<dbReference type="EMBL" id="GBRH01274612">
    <property type="protein sequence ID" value="JAD23283.1"/>
    <property type="molecule type" value="Transcribed_RNA"/>
</dbReference>
<evidence type="ECO:0000313" key="1">
    <source>
        <dbReference type="EMBL" id="JAD23283.1"/>
    </source>
</evidence>
<dbReference type="AlphaFoldDB" id="A0A0A8YCP9"/>
<reference evidence="1" key="2">
    <citation type="journal article" date="2015" name="Data Brief">
        <title>Shoot transcriptome of the giant reed, Arundo donax.</title>
        <authorList>
            <person name="Barrero R.A."/>
            <person name="Guerrero F.D."/>
            <person name="Moolhuijzen P."/>
            <person name="Goolsby J.A."/>
            <person name="Tidwell J."/>
            <person name="Bellgard S.E."/>
            <person name="Bellgard M.I."/>
        </authorList>
    </citation>
    <scope>NUCLEOTIDE SEQUENCE</scope>
    <source>
        <tissue evidence="1">Shoot tissue taken approximately 20 cm above the soil surface</tissue>
    </source>
</reference>
<sequence length="141" mass="15626">MWKEGEEIDLGEEPEELGVEAIVAEVVRLRGGGREREDGRCDRAAHGRSLLPHRDADAYSFALYLSAEPAATDPGQNKIMEVAESRVGTRNCTSSLCLWDEENGNKNLVEAAVPANSWYVSRKNCSITVFYTQRAPRRLGS</sequence>
<proteinExistence type="predicted"/>
<accession>A0A0A8YCP9</accession>
<organism evidence="1">
    <name type="scientific">Arundo donax</name>
    <name type="common">Giant reed</name>
    <name type="synonym">Donax arundinaceus</name>
    <dbReference type="NCBI Taxonomy" id="35708"/>
    <lineage>
        <taxon>Eukaryota</taxon>
        <taxon>Viridiplantae</taxon>
        <taxon>Streptophyta</taxon>
        <taxon>Embryophyta</taxon>
        <taxon>Tracheophyta</taxon>
        <taxon>Spermatophyta</taxon>
        <taxon>Magnoliopsida</taxon>
        <taxon>Liliopsida</taxon>
        <taxon>Poales</taxon>
        <taxon>Poaceae</taxon>
        <taxon>PACMAD clade</taxon>
        <taxon>Arundinoideae</taxon>
        <taxon>Arundineae</taxon>
        <taxon>Arundo</taxon>
    </lineage>
</organism>
<protein>
    <submittedName>
        <fullName evidence="1">Uncharacterized protein</fullName>
    </submittedName>
</protein>
<reference evidence="1" key="1">
    <citation type="submission" date="2014-09" db="EMBL/GenBank/DDBJ databases">
        <authorList>
            <person name="Magalhaes I.L.F."/>
            <person name="Oliveira U."/>
            <person name="Santos F.R."/>
            <person name="Vidigal T.H.D.A."/>
            <person name="Brescovit A.D."/>
            <person name="Santos A.J."/>
        </authorList>
    </citation>
    <scope>NUCLEOTIDE SEQUENCE</scope>
    <source>
        <tissue evidence="1">Shoot tissue taken approximately 20 cm above the soil surface</tissue>
    </source>
</reference>
<name>A0A0A8YCP9_ARUDO</name>